<dbReference type="AlphaFoldDB" id="A0A654TYT0"/>
<evidence type="ECO:0000313" key="4">
    <source>
        <dbReference type="Proteomes" id="UP000046680"/>
    </source>
</evidence>
<name>A0A654TYT0_MYCTX</name>
<proteinExistence type="predicted"/>
<protein>
    <submittedName>
        <fullName evidence="1">Uncharacterized protein</fullName>
    </submittedName>
</protein>
<reference evidence="3 4" key="1">
    <citation type="submission" date="2015-03" db="EMBL/GenBank/DDBJ databases">
        <authorList>
            <consortium name="Pathogen Informatics"/>
        </authorList>
    </citation>
    <scope>NUCLEOTIDE SEQUENCE [LARGE SCALE GENOMIC DNA]</scope>
    <source>
        <strain evidence="1 4">C09601061</strain>
        <strain evidence="3">N09902308</strain>
    </source>
</reference>
<dbReference type="Proteomes" id="UP000039021">
    <property type="component" value="Unassembled WGS sequence"/>
</dbReference>
<evidence type="ECO:0000313" key="1">
    <source>
        <dbReference type="EMBL" id="CFR74769.1"/>
    </source>
</evidence>
<accession>A0A654TYT0</accession>
<dbReference type="Proteomes" id="UP000046680">
    <property type="component" value="Unassembled WGS sequence"/>
</dbReference>
<dbReference type="EMBL" id="CGCX01000388">
    <property type="protein sequence ID" value="CFR74769.1"/>
    <property type="molecule type" value="Genomic_DNA"/>
</dbReference>
<reference evidence="2" key="2">
    <citation type="submission" date="2015-03" db="EMBL/GenBank/DDBJ databases">
        <authorList>
            <consortium name="Pathogen Informatics"/>
            <person name="Murphy D."/>
        </authorList>
    </citation>
    <scope>NUCLEOTIDE SEQUENCE</scope>
    <source>
        <strain evidence="2">N09902308</strain>
    </source>
</reference>
<gene>
    <name evidence="1" type="ORF">ERS007657_01304</name>
    <name evidence="2" type="ORF">ERS007739_03806</name>
</gene>
<dbReference type="EMBL" id="CSBK01002093">
    <property type="protein sequence ID" value="COZ48420.1"/>
    <property type="molecule type" value="Genomic_DNA"/>
</dbReference>
<sequence length="65" mass="7159">MTASNRLKPKTAWMMTNGISAGPKTAISPPHNTTDISHALSTSLRRYVMGFQGLTPSRRSRWASK</sequence>
<evidence type="ECO:0000313" key="2">
    <source>
        <dbReference type="EMBL" id="COZ48420.1"/>
    </source>
</evidence>
<organism evidence="1 4">
    <name type="scientific">Mycobacterium tuberculosis</name>
    <dbReference type="NCBI Taxonomy" id="1773"/>
    <lineage>
        <taxon>Bacteria</taxon>
        <taxon>Bacillati</taxon>
        <taxon>Actinomycetota</taxon>
        <taxon>Actinomycetes</taxon>
        <taxon>Mycobacteriales</taxon>
        <taxon>Mycobacteriaceae</taxon>
        <taxon>Mycobacterium</taxon>
        <taxon>Mycobacterium tuberculosis complex</taxon>
    </lineage>
</organism>
<evidence type="ECO:0000313" key="3">
    <source>
        <dbReference type="Proteomes" id="UP000039021"/>
    </source>
</evidence>